<feature type="compositionally biased region" description="Acidic residues" evidence="1">
    <location>
        <begin position="249"/>
        <end position="258"/>
    </location>
</feature>
<accession>A0ABS4EE93</accession>
<protein>
    <submittedName>
        <fullName evidence="2">Uncharacterized protein</fullName>
    </submittedName>
</protein>
<keyword evidence="3" id="KW-1185">Reference proteome</keyword>
<dbReference type="EMBL" id="JAGGJX010000007">
    <property type="protein sequence ID" value="MBP1856258.1"/>
    <property type="molecule type" value="Genomic_DNA"/>
</dbReference>
<dbReference type="Proteomes" id="UP000767291">
    <property type="component" value="Unassembled WGS sequence"/>
</dbReference>
<evidence type="ECO:0000313" key="2">
    <source>
        <dbReference type="EMBL" id="MBP1856258.1"/>
    </source>
</evidence>
<feature type="region of interest" description="Disordered" evidence="1">
    <location>
        <begin position="249"/>
        <end position="272"/>
    </location>
</feature>
<comment type="caution">
    <text evidence="2">The sequence shown here is derived from an EMBL/GenBank/DDBJ whole genome shotgun (WGS) entry which is preliminary data.</text>
</comment>
<evidence type="ECO:0000256" key="1">
    <source>
        <dbReference type="SAM" id="MobiDB-lite"/>
    </source>
</evidence>
<organism evidence="2 3">
    <name type="scientific">Metaclostridioides mangenotii</name>
    <dbReference type="NCBI Taxonomy" id="1540"/>
    <lineage>
        <taxon>Bacteria</taxon>
        <taxon>Bacillati</taxon>
        <taxon>Bacillota</taxon>
        <taxon>Clostridia</taxon>
        <taxon>Peptostreptococcales</taxon>
        <taxon>Peptostreptococcaceae</taxon>
        <taxon>Metaclostridioides</taxon>
    </lineage>
</organism>
<name>A0ABS4EE93_9FIRM</name>
<sequence>MNNLLLLIGILFLSNGDISLSNYKDKLKSAVGLQAKNGKKERGKNMPNVGKNNFKFNANDINKSLKLMELSDEDLEMGMELITRTKKYMSKDERKILIKIESILDLVSGIKKLNNIESIDMDSESDFFRNMEDEDKKNMMIKEILEVFPQKKKGSVKKALDMKKKIDVFAELFLPDDFGEGGFSLSSLADFGNLGSMNNLKMLGNLLRTDSAETQKNTKKRDYKRGSIESDIYEANEYENYEDEEFYIDDDDDYEGDDNTFSNNFADDGFEFEDDNFEYEDDEFDYDD</sequence>
<proteinExistence type="predicted"/>
<evidence type="ECO:0000313" key="3">
    <source>
        <dbReference type="Proteomes" id="UP000767291"/>
    </source>
</evidence>
<gene>
    <name evidence="2" type="ORF">J2Z43_002706</name>
</gene>
<reference evidence="2 3" key="1">
    <citation type="submission" date="2021-03" db="EMBL/GenBank/DDBJ databases">
        <title>Genomic Encyclopedia of Type Strains, Phase IV (KMG-IV): sequencing the most valuable type-strain genomes for metagenomic binning, comparative biology and taxonomic classification.</title>
        <authorList>
            <person name="Goeker M."/>
        </authorList>
    </citation>
    <scope>NUCLEOTIDE SEQUENCE [LARGE SCALE GENOMIC DNA]</scope>
    <source>
        <strain evidence="2 3">DSM 1289</strain>
    </source>
</reference>
<dbReference type="RefSeq" id="WP_209457587.1">
    <property type="nucleotide sequence ID" value="NZ_BAAACS010000017.1"/>
</dbReference>